<comment type="caution">
    <text evidence="2">The sequence shown here is derived from an EMBL/GenBank/DDBJ whole genome shotgun (WGS) entry which is preliminary data.</text>
</comment>
<feature type="compositionally biased region" description="Basic and acidic residues" evidence="1">
    <location>
        <begin position="218"/>
        <end position="238"/>
    </location>
</feature>
<evidence type="ECO:0000313" key="2">
    <source>
        <dbReference type="EMBL" id="KAL0952264.1"/>
    </source>
</evidence>
<organism evidence="2 3">
    <name type="scientific">Hohenbuehelia grisea</name>
    <dbReference type="NCBI Taxonomy" id="104357"/>
    <lineage>
        <taxon>Eukaryota</taxon>
        <taxon>Fungi</taxon>
        <taxon>Dikarya</taxon>
        <taxon>Basidiomycota</taxon>
        <taxon>Agaricomycotina</taxon>
        <taxon>Agaricomycetes</taxon>
        <taxon>Agaricomycetidae</taxon>
        <taxon>Agaricales</taxon>
        <taxon>Pleurotineae</taxon>
        <taxon>Pleurotaceae</taxon>
        <taxon>Hohenbuehelia</taxon>
    </lineage>
</organism>
<protein>
    <submittedName>
        <fullName evidence="2">Uncharacterized protein</fullName>
    </submittedName>
</protein>
<feature type="region of interest" description="Disordered" evidence="1">
    <location>
        <begin position="102"/>
        <end position="291"/>
    </location>
</feature>
<evidence type="ECO:0000256" key="1">
    <source>
        <dbReference type="SAM" id="MobiDB-lite"/>
    </source>
</evidence>
<proteinExistence type="predicted"/>
<feature type="compositionally biased region" description="Low complexity" evidence="1">
    <location>
        <begin position="168"/>
        <end position="177"/>
    </location>
</feature>
<reference evidence="3" key="1">
    <citation type="submission" date="2024-06" db="EMBL/GenBank/DDBJ databases">
        <title>Multi-omics analyses provide insights into the biosynthesis of the anticancer antibiotic pleurotin in Hohenbuehelia grisea.</title>
        <authorList>
            <person name="Weaver J.A."/>
            <person name="Alberti F."/>
        </authorList>
    </citation>
    <scope>NUCLEOTIDE SEQUENCE [LARGE SCALE GENOMIC DNA]</scope>
    <source>
        <strain evidence="3">T-177</strain>
    </source>
</reference>
<evidence type="ECO:0000313" key="3">
    <source>
        <dbReference type="Proteomes" id="UP001556367"/>
    </source>
</evidence>
<feature type="region of interest" description="Disordered" evidence="1">
    <location>
        <begin position="1"/>
        <end position="61"/>
    </location>
</feature>
<feature type="compositionally biased region" description="Low complexity" evidence="1">
    <location>
        <begin position="126"/>
        <end position="156"/>
    </location>
</feature>
<name>A0ABR3J9D9_9AGAR</name>
<sequence length="352" mass="38657">MADFLRLRPVSRSPSPSHLPPPSESLGQPVSARNGQSECLPPLELPRTHGQSAGPRRYATPLSGHDLMKMFALQRPGIFQEMTAGPTTKFFSQQERDFFARPGKEIIRSCSEGDTPEGTPFSQPWPNSAGPGPQSPSSSSPTKLPLSPAYQRQSAPSPSPRPAVHGALPLLPSSPLPNFRLHPPQGHHSLHSLPPKSHPGQSLHRFQPEIELPPGSPEGERNAVHRHEDLSYEERDLVGVHSQPWSTPREPGLPSLGASPWTTSVVPFSPVRQKRRASSPPPWPVSSLHLPPKQVRLQPGQSCRGVLQSEAELLLGNQEGECDAIHDPDESWCRPTPYKERRRAGKRSRHGH</sequence>
<gene>
    <name evidence="2" type="ORF">HGRIS_006554</name>
</gene>
<feature type="region of interest" description="Disordered" evidence="1">
    <location>
        <begin position="321"/>
        <end position="352"/>
    </location>
</feature>
<dbReference type="Proteomes" id="UP001556367">
    <property type="component" value="Unassembled WGS sequence"/>
</dbReference>
<accession>A0ABR3J9D9</accession>
<dbReference type="EMBL" id="JASNQZ010000010">
    <property type="protein sequence ID" value="KAL0952264.1"/>
    <property type="molecule type" value="Genomic_DNA"/>
</dbReference>
<keyword evidence="3" id="KW-1185">Reference proteome</keyword>
<feature type="compositionally biased region" description="Basic residues" evidence="1">
    <location>
        <begin position="340"/>
        <end position="352"/>
    </location>
</feature>
<feature type="compositionally biased region" description="Low complexity" evidence="1">
    <location>
        <begin position="7"/>
        <end position="16"/>
    </location>
</feature>
<feature type="compositionally biased region" description="Basic and acidic residues" evidence="1">
    <location>
        <begin position="323"/>
        <end position="332"/>
    </location>
</feature>